<evidence type="ECO:0000313" key="3">
    <source>
        <dbReference type="Proteomes" id="UP000184383"/>
    </source>
</evidence>
<protein>
    <recommendedName>
        <fullName evidence="1">ATPase AAA-type core domain-containing protein</fullName>
    </recommendedName>
</protein>
<accession>A0A1L9R4G8</accession>
<evidence type="ECO:0000259" key="1">
    <source>
        <dbReference type="Pfam" id="PF00004"/>
    </source>
</evidence>
<dbReference type="Pfam" id="PF00004">
    <property type="entry name" value="AAA"/>
    <property type="match status" value="1"/>
</dbReference>
<sequence>LSGSLLERLNSIQLTTFSHQEPKPTEDKRAWFELLLTRTAHKDGDRIQVHVAAGHGNVKNHYQKGKLVYGIGYRDNKESVLHNLLEGSMEKPGPAQAEKTPTEFLISDGLEVDVINERKADEPDSQVIVGKMKWGEKGDMERNLRTWEGLASKAQEAKRHVLLVFDAEELPGSEEKDRRLSWDQTVENIWNHALQALCSKIGSQNKYFHLLIPLGFEGAIYKGFQATDTKAHLIYEPTSAKGSFLRSYSDKDVDNTKDPDTTEEITTDKLREQLREQLKAAWVAGLVASLAEGSVDCIENLGIRQARDAMMTGIRWSRRFAAIKFPKGKPRGTDPVFHRMKFETVSEPVLVSVELDLVSKAEDTDEKAFKQPLVLDSLPCPPEKAAWDTLKHGFGCVLPYMPSAQFGNLVTADRGEVDGFRTIANTVDSWYQDKTNKTPLPIAVFGQPGSGKSFGVKEVIKATLAAHQKEITDLEFNLSQFRKEDDLRQAFQAIQDKGLSGKVPIVFFDEFDSTFRGRSLGWLKHFIKPITEGKYMDGEVTRPLGRGIYIFIGGTKTTYGDFFKDIKPISSSAHAIPPGQGQTPETKLKEFLGDIDGKQNFNTIELDLSEMTEYNQLKKRFYEIRDQALEGNLPLVFFKNFDSNFGAEKLGWLKYFLAPMQDGEFFDHGSRHPIGRAIFVFDQGTPHFNGFPETNLNYEAFPGAKLPDFVSRLRGHVQKKQTGNDYEPLKNVATWYLQKNKADKPLSIGLFHHCAENPQLMRDFKGALKGYVNILGPNKLNENDGKYFPIRRAILLRSMFERGFKVRDELQIKEEVQNALLFTPNVLHGARSLEAILAMSQISPSAQFEEGHLPSVDQRKLHVDQTEFGKYLKGPDRNTWGSSNANDKHRYAWIERKSGRAYKVEPSS</sequence>
<feature type="non-terminal residue" evidence="2">
    <location>
        <position position="1"/>
    </location>
</feature>
<name>A0A1L9R4G8_ASPWE</name>
<dbReference type="SUPFAM" id="SSF52540">
    <property type="entry name" value="P-loop containing nucleoside triphosphate hydrolases"/>
    <property type="match status" value="1"/>
</dbReference>
<dbReference type="GO" id="GO:0005524">
    <property type="term" value="F:ATP binding"/>
    <property type="evidence" value="ECO:0007669"/>
    <property type="project" value="InterPro"/>
</dbReference>
<dbReference type="OrthoDB" id="5305673at2759"/>
<feature type="domain" description="ATPase AAA-type core" evidence="1">
    <location>
        <begin position="444"/>
        <end position="518"/>
    </location>
</feature>
<keyword evidence="3" id="KW-1185">Reference proteome</keyword>
<dbReference type="InterPro" id="IPR027417">
    <property type="entry name" value="P-loop_NTPase"/>
</dbReference>
<dbReference type="VEuPathDB" id="FungiDB:ASPWEDRAFT_733487"/>
<dbReference type="STRING" id="1073089.A0A1L9R4G8"/>
<proteinExistence type="predicted"/>
<dbReference type="RefSeq" id="XP_040683487.1">
    <property type="nucleotide sequence ID" value="XM_040839314.1"/>
</dbReference>
<dbReference type="Proteomes" id="UP000184383">
    <property type="component" value="Unassembled WGS sequence"/>
</dbReference>
<organism evidence="2 3">
    <name type="scientific">Aspergillus wentii DTO 134E9</name>
    <dbReference type="NCBI Taxonomy" id="1073089"/>
    <lineage>
        <taxon>Eukaryota</taxon>
        <taxon>Fungi</taxon>
        <taxon>Dikarya</taxon>
        <taxon>Ascomycota</taxon>
        <taxon>Pezizomycotina</taxon>
        <taxon>Eurotiomycetes</taxon>
        <taxon>Eurotiomycetidae</taxon>
        <taxon>Eurotiales</taxon>
        <taxon>Aspergillaceae</taxon>
        <taxon>Aspergillus</taxon>
        <taxon>Aspergillus subgen. Cremei</taxon>
    </lineage>
</organism>
<dbReference type="GO" id="GO:0016887">
    <property type="term" value="F:ATP hydrolysis activity"/>
    <property type="evidence" value="ECO:0007669"/>
    <property type="project" value="InterPro"/>
</dbReference>
<reference evidence="3" key="1">
    <citation type="journal article" date="2017" name="Genome Biol.">
        <title>Comparative genomics reveals high biological diversity and specific adaptations in the industrially and medically important fungal genus Aspergillus.</title>
        <authorList>
            <person name="de Vries R.P."/>
            <person name="Riley R."/>
            <person name="Wiebenga A."/>
            <person name="Aguilar-Osorio G."/>
            <person name="Amillis S."/>
            <person name="Uchima C.A."/>
            <person name="Anderluh G."/>
            <person name="Asadollahi M."/>
            <person name="Askin M."/>
            <person name="Barry K."/>
            <person name="Battaglia E."/>
            <person name="Bayram O."/>
            <person name="Benocci T."/>
            <person name="Braus-Stromeyer S.A."/>
            <person name="Caldana C."/>
            <person name="Canovas D."/>
            <person name="Cerqueira G.C."/>
            <person name="Chen F."/>
            <person name="Chen W."/>
            <person name="Choi C."/>
            <person name="Clum A."/>
            <person name="Dos Santos R.A."/>
            <person name="Damasio A.R."/>
            <person name="Diallinas G."/>
            <person name="Emri T."/>
            <person name="Fekete E."/>
            <person name="Flipphi M."/>
            <person name="Freyberg S."/>
            <person name="Gallo A."/>
            <person name="Gournas C."/>
            <person name="Habgood R."/>
            <person name="Hainaut M."/>
            <person name="Harispe M.L."/>
            <person name="Henrissat B."/>
            <person name="Hilden K.S."/>
            <person name="Hope R."/>
            <person name="Hossain A."/>
            <person name="Karabika E."/>
            <person name="Karaffa L."/>
            <person name="Karanyi Z."/>
            <person name="Krasevec N."/>
            <person name="Kuo A."/>
            <person name="Kusch H."/>
            <person name="LaButti K."/>
            <person name="Lagendijk E.L."/>
            <person name="Lapidus A."/>
            <person name="Levasseur A."/>
            <person name="Lindquist E."/>
            <person name="Lipzen A."/>
            <person name="Logrieco A.F."/>
            <person name="MacCabe A."/>
            <person name="Maekelae M.R."/>
            <person name="Malavazi I."/>
            <person name="Melin P."/>
            <person name="Meyer V."/>
            <person name="Mielnichuk N."/>
            <person name="Miskei M."/>
            <person name="Molnar A.P."/>
            <person name="Mule G."/>
            <person name="Ngan C.Y."/>
            <person name="Orejas M."/>
            <person name="Orosz E."/>
            <person name="Ouedraogo J.P."/>
            <person name="Overkamp K.M."/>
            <person name="Park H.-S."/>
            <person name="Perrone G."/>
            <person name="Piumi F."/>
            <person name="Punt P.J."/>
            <person name="Ram A.F."/>
            <person name="Ramon A."/>
            <person name="Rauscher S."/>
            <person name="Record E."/>
            <person name="Riano-Pachon D.M."/>
            <person name="Robert V."/>
            <person name="Roehrig J."/>
            <person name="Ruller R."/>
            <person name="Salamov A."/>
            <person name="Salih N.S."/>
            <person name="Samson R.A."/>
            <person name="Sandor E."/>
            <person name="Sanguinetti M."/>
            <person name="Schuetze T."/>
            <person name="Sepcic K."/>
            <person name="Shelest E."/>
            <person name="Sherlock G."/>
            <person name="Sophianopoulou V."/>
            <person name="Squina F.M."/>
            <person name="Sun H."/>
            <person name="Susca A."/>
            <person name="Todd R.B."/>
            <person name="Tsang A."/>
            <person name="Unkles S.E."/>
            <person name="van de Wiele N."/>
            <person name="van Rossen-Uffink D."/>
            <person name="Oliveira J.V."/>
            <person name="Vesth T.C."/>
            <person name="Visser J."/>
            <person name="Yu J.-H."/>
            <person name="Zhou M."/>
            <person name="Andersen M.R."/>
            <person name="Archer D.B."/>
            <person name="Baker S.E."/>
            <person name="Benoit I."/>
            <person name="Brakhage A.A."/>
            <person name="Braus G.H."/>
            <person name="Fischer R."/>
            <person name="Frisvad J.C."/>
            <person name="Goldman G.H."/>
            <person name="Houbraken J."/>
            <person name="Oakley B."/>
            <person name="Pocsi I."/>
            <person name="Scazzocchio C."/>
            <person name="Seiboth B."/>
            <person name="vanKuyk P.A."/>
            <person name="Wortman J."/>
            <person name="Dyer P.S."/>
            <person name="Grigoriev I.V."/>
        </authorList>
    </citation>
    <scope>NUCLEOTIDE SEQUENCE [LARGE SCALE GENOMIC DNA]</scope>
    <source>
        <strain evidence="3">DTO 134E9</strain>
    </source>
</reference>
<evidence type="ECO:0000313" key="2">
    <source>
        <dbReference type="EMBL" id="OJJ29810.1"/>
    </source>
</evidence>
<dbReference type="GeneID" id="63755162"/>
<dbReference type="InterPro" id="IPR003959">
    <property type="entry name" value="ATPase_AAA_core"/>
</dbReference>
<dbReference type="EMBL" id="KV878218">
    <property type="protein sequence ID" value="OJJ29810.1"/>
    <property type="molecule type" value="Genomic_DNA"/>
</dbReference>
<gene>
    <name evidence="2" type="ORF">ASPWEDRAFT_733487</name>
</gene>
<dbReference type="AlphaFoldDB" id="A0A1L9R4G8"/>
<dbReference type="Gene3D" id="3.40.50.300">
    <property type="entry name" value="P-loop containing nucleotide triphosphate hydrolases"/>
    <property type="match status" value="1"/>
</dbReference>